<evidence type="ECO:0000256" key="1">
    <source>
        <dbReference type="ARBA" id="ARBA00004141"/>
    </source>
</evidence>
<evidence type="ECO:0000256" key="3">
    <source>
        <dbReference type="ARBA" id="ARBA00022692"/>
    </source>
</evidence>
<evidence type="ECO:0000313" key="9">
    <source>
        <dbReference type="Proteomes" id="UP000510647"/>
    </source>
</evidence>
<dbReference type="AlphaFoldDB" id="A0A7H9I0Y7"/>
<dbReference type="InterPro" id="IPR007248">
    <property type="entry name" value="Mpv17_PMP22"/>
</dbReference>
<evidence type="ECO:0000256" key="4">
    <source>
        <dbReference type="ARBA" id="ARBA00022989"/>
    </source>
</evidence>
<dbReference type="Pfam" id="PF04117">
    <property type="entry name" value="Mpv17_PMP22"/>
    <property type="match status" value="1"/>
</dbReference>
<dbReference type="EMBL" id="CP059274">
    <property type="protein sequence ID" value="QLQ82496.1"/>
    <property type="molecule type" value="Genomic_DNA"/>
</dbReference>
<dbReference type="PANTHER" id="PTHR11266:SF17">
    <property type="entry name" value="PROTEIN MPV17"/>
    <property type="match status" value="1"/>
</dbReference>
<dbReference type="GO" id="GO:0005739">
    <property type="term" value="C:mitochondrion"/>
    <property type="evidence" value="ECO:0007669"/>
    <property type="project" value="TreeGrafter"/>
</dbReference>
<gene>
    <name evidence="8" type="ORF">HG537_0H02580</name>
</gene>
<keyword evidence="9" id="KW-1185">Reference proteome</keyword>
<comment type="subcellular location">
    <subcellularLocation>
        <location evidence="1">Membrane</location>
        <topology evidence="1">Multi-pass membrane protein</topology>
    </subcellularLocation>
</comment>
<dbReference type="OrthoDB" id="430207at2759"/>
<reference evidence="8 9" key="1">
    <citation type="submission" date="2020-06" db="EMBL/GenBank/DDBJ databases">
        <title>The yeast mating-type switching endonuclease HO is a domesticated member of an unorthodox homing genetic element family.</title>
        <authorList>
            <person name="Coughlan A.Y."/>
            <person name="Lombardi L."/>
            <person name="Braun-Galleani S."/>
            <person name="Martos A.R."/>
            <person name="Galeote V."/>
            <person name="Bigey F."/>
            <person name="Dequin S."/>
            <person name="Byrne K.P."/>
            <person name="Wolfe K.H."/>
        </authorList>
    </citation>
    <scope>NUCLEOTIDE SEQUENCE [LARGE SCALE GENOMIC DNA]</scope>
    <source>
        <strain evidence="8 9">CBS2947</strain>
    </source>
</reference>
<sequence length="202" mass="23135">MSKLLIAYERLLQKHPKKTNAIMTGTLFGAGDIIAQLGFSENGPDGKRVKYDYARTARSVIYGSLIFSFMGDKWFKFLNNKVNLPNTSKTHWKNIAFKVGFDQMTFAPAVIPFYFGCLTLMEGRTLKDAEQKIKDRWWDTLRANWAVWPAFQCINFTFVPVQHRLLAVNVVAIFWNTFLSYKNSLSTSGEEKTPVYSPPIVD</sequence>
<comment type="similarity">
    <text evidence="2 7">Belongs to the peroxisomal membrane protein PXMP2/4 family.</text>
</comment>
<accession>A0A7H9I0Y7</accession>
<keyword evidence="5" id="KW-0472">Membrane</keyword>
<evidence type="ECO:0000256" key="2">
    <source>
        <dbReference type="ARBA" id="ARBA00006824"/>
    </source>
</evidence>
<evidence type="ECO:0000256" key="7">
    <source>
        <dbReference type="RuleBase" id="RU363053"/>
    </source>
</evidence>
<keyword evidence="4" id="KW-1133">Transmembrane helix</keyword>
<protein>
    <recommendedName>
        <fullName evidence="6">Protein SYM1</fullName>
    </recommendedName>
</protein>
<dbReference type="Proteomes" id="UP000510647">
    <property type="component" value="Chromosome 8"/>
</dbReference>
<proteinExistence type="inferred from homology"/>
<dbReference type="PANTHER" id="PTHR11266">
    <property type="entry name" value="PEROXISOMAL MEMBRANE PROTEIN 2, PXMP2 MPV17"/>
    <property type="match status" value="1"/>
</dbReference>
<organism evidence="8 9">
    <name type="scientific">Torulaspora globosa</name>
    <dbReference type="NCBI Taxonomy" id="48254"/>
    <lineage>
        <taxon>Eukaryota</taxon>
        <taxon>Fungi</taxon>
        <taxon>Dikarya</taxon>
        <taxon>Ascomycota</taxon>
        <taxon>Saccharomycotina</taxon>
        <taxon>Saccharomycetes</taxon>
        <taxon>Saccharomycetales</taxon>
        <taxon>Saccharomycetaceae</taxon>
        <taxon>Torulaspora</taxon>
    </lineage>
</organism>
<evidence type="ECO:0000256" key="6">
    <source>
        <dbReference type="ARBA" id="ARBA00039302"/>
    </source>
</evidence>
<dbReference type="GO" id="GO:0016020">
    <property type="term" value="C:membrane"/>
    <property type="evidence" value="ECO:0007669"/>
    <property type="project" value="UniProtKB-SubCell"/>
</dbReference>
<evidence type="ECO:0000256" key="5">
    <source>
        <dbReference type="ARBA" id="ARBA00023136"/>
    </source>
</evidence>
<name>A0A7H9I0Y7_9SACH</name>
<keyword evidence="3" id="KW-0812">Transmembrane</keyword>
<evidence type="ECO:0000313" key="8">
    <source>
        <dbReference type="EMBL" id="QLQ82496.1"/>
    </source>
</evidence>